<comment type="caution">
    <text evidence="8">The sequence shown here is derived from an EMBL/GenBank/DDBJ whole genome shotgun (WGS) entry which is preliminary data.</text>
</comment>
<evidence type="ECO:0000256" key="6">
    <source>
        <dbReference type="ARBA" id="ARBA00034754"/>
    </source>
</evidence>
<dbReference type="GO" id="GO:0003677">
    <property type="term" value="F:DNA binding"/>
    <property type="evidence" value="ECO:0007669"/>
    <property type="project" value="InterPro"/>
</dbReference>
<accession>A0A399J1C5</accession>
<dbReference type="AlphaFoldDB" id="A0A399J1C5"/>
<evidence type="ECO:0000256" key="5">
    <source>
        <dbReference type="ARBA" id="ARBA00022932"/>
    </source>
</evidence>
<dbReference type="PANTHER" id="PTHR34388">
    <property type="entry name" value="DNA POLYMERASE III SUBUNIT DELTA"/>
    <property type="match status" value="1"/>
</dbReference>
<dbReference type="InterPro" id="IPR027417">
    <property type="entry name" value="P-loop_NTPase"/>
</dbReference>
<evidence type="ECO:0000256" key="1">
    <source>
        <dbReference type="ARBA" id="ARBA00012417"/>
    </source>
</evidence>
<keyword evidence="3" id="KW-0548">Nucleotidyltransferase</keyword>
<keyword evidence="5" id="KW-0239">DNA-directed DNA polymerase</keyword>
<dbReference type="GO" id="GO:0009360">
    <property type="term" value="C:DNA polymerase III complex"/>
    <property type="evidence" value="ECO:0007669"/>
    <property type="project" value="TreeGrafter"/>
</dbReference>
<dbReference type="PANTHER" id="PTHR34388:SF1">
    <property type="entry name" value="DNA POLYMERASE III SUBUNIT DELTA"/>
    <property type="match status" value="1"/>
</dbReference>
<sequence length="342" mass="37198">MKLASRDIARYAARPEADRLGVLLYGPDAMRISLRRQEMVAALVGPAGEEEMRLTRMQAADLRRDPAALIDAIKAQSFFPGPRVVFLDGATEVQAPYILPAVEDWQKGDAQLIIAAGQLKATSKLRKAFESHKNAYACGIYDDPPSREEIEATLNKAGLRKLPPDSLRDLSALALTLDPGDFRQTVDKIALYKFGDDTPLTAQEITLCAPASTEADMDDILHIVAEARSAEIGPMMARLQGQGANATGLCIAAMRHFRTLYAIAAHPDGAGAGIGKLRPPVFGPRRDRMLNQAQGWGVNRLEQALGLITDTDLTLRSAGRSAPDMALVERMLIRLAMMGRTR</sequence>
<protein>
    <recommendedName>
        <fullName evidence="1">DNA-directed DNA polymerase</fullName>
        <ecNumber evidence="1">2.7.7.7</ecNumber>
    </recommendedName>
</protein>
<evidence type="ECO:0000256" key="4">
    <source>
        <dbReference type="ARBA" id="ARBA00022705"/>
    </source>
</evidence>
<dbReference type="EMBL" id="QWJJ01000010">
    <property type="protein sequence ID" value="RII38349.1"/>
    <property type="molecule type" value="Genomic_DNA"/>
</dbReference>
<evidence type="ECO:0000256" key="7">
    <source>
        <dbReference type="ARBA" id="ARBA00049244"/>
    </source>
</evidence>
<gene>
    <name evidence="8" type="ORF">DL237_12615</name>
</gene>
<organism evidence="8 9">
    <name type="scientific">Pseudooceanicola sediminis</name>
    <dbReference type="NCBI Taxonomy" id="2211117"/>
    <lineage>
        <taxon>Bacteria</taxon>
        <taxon>Pseudomonadati</taxon>
        <taxon>Pseudomonadota</taxon>
        <taxon>Alphaproteobacteria</taxon>
        <taxon>Rhodobacterales</taxon>
        <taxon>Paracoccaceae</taxon>
        <taxon>Pseudooceanicola</taxon>
    </lineage>
</organism>
<dbReference type="Gene3D" id="1.20.272.10">
    <property type="match status" value="1"/>
</dbReference>
<dbReference type="InterPro" id="IPR005790">
    <property type="entry name" value="DNA_polIII_delta"/>
</dbReference>
<name>A0A399J1C5_9RHOB</name>
<evidence type="ECO:0000256" key="3">
    <source>
        <dbReference type="ARBA" id="ARBA00022695"/>
    </source>
</evidence>
<reference evidence="8 9" key="1">
    <citation type="submission" date="2018-08" db="EMBL/GenBank/DDBJ databases">
        <title>Pseudooceanicola sediminis CY03 in the family Rhodobacteracea.</title>
        <authorList>
            <person name="Zhang Y.-J."/>
        </authorList>
    </citation>
    <scope>NUCLEOTIDE SEQUENCE [LARGE SCALE GENOMIC DNA]</scope>
    <source>
        <strain evidence="8 9">CY03</strain>
    </source>
</reference>
<comment type="similarity">
    <text evidence="6">Belongs to the DNA polymerase HolA subunit family.</text>
</comment>
<evidence type="ECO:0000313" key="9">
    <source>
        <dbReference type="Proteomes" id="UP000265848"/>
    </source>
</evidence>
<dbReference type="RefSeq" id="WP_119399422.1">
    <property type="nucleotide sequence ID" value="NZ_QWJJ01000010.1"/>
</dbReference>
<dbReference type="InterPro" id="IPR008921">
    <property type="entry name" value="DNA_pol3_clamp-load_cplx_C"/>
</dbReference>
<keyword evidence="4" id="KW-0235">DNA replication</keyword>
<evidence type="ECO:0000256" key="2">
    <source>
        <dbReference type="ARBA" id="ARBA00022679"/>
    </source>
</evidence>
<dbReference type="Proteomes" id="UP000265848">
    <property type="component" value="Unassembled WGS sequence"/>
</dbReference>
<dbReference type="EC" id="2.7.7.7" evidence="1"/>
<dbReference type="GO" id="GO:0003887">
    <property type="term" value="F:DNA-directed DNA polymerase activity"/>
    <property type="evidence" value="ECO:0007669"/>
    <property type="project" value="UniProtKB-KW"/>
</dbReference>
<keyword evidence="2" id="KW-0808">Transferase</keyword>
<dbReference type="SUPFAM" id="SSF48019">
    <property type="entry name" value="post-AAA+ oligomerization domain-like"/>
    <property type="match status" value="1"/>
</dbReference>
<proteinExistence type="inferred from homology"/>
<evidence type="ECO:0000313" key="8">
    <source>
        <dbReference type="EMBL" id="RII38349.1"/>
    </source>
</evidence>
<dbReference type="NCBIfam" id="TIGR01128">
    <property type="entry name" value="holA"/>
    <property type="match status" value="1"/>
</dbReference>
<dbReference type="Gene3D" id="3.40.50.300">
    <property type="entry name" value="P-loop containing nucleotide triphosphate hydrolases"/>
    <property type="match status" value="1"/>
</dbReference>
<keyword evidence="9" id="KW-1185">Reference proteome</keyword>
<dbReference type="GO" id="GO:0006261">
    <property type="term" value="P:DNA-templated DNA replication"/>
    <property type="evidence" value="ECO:0007669"/>
    <property type="project" value="TreeGrafter"/>
</dbReference>
<comment type="catalytic activity">
    <reaction evidence="7">
        <text>DNA(n) + a 2'-deoxyribonucleoside 5'-triphosphate = DNA(n+1) + diphosphate</text>
        <dbReference type="Rhea" id="RHEA:22508"/>
        <dbReference type="Rhea" id="RHEA-COMP:17339"/>
        <dbReference type="Rhea" id="RHEA-COMP:17340"/>
        <dbReference type="ChEBI" id="CHEBI:33019"/>
        <dbReference type="ChEBI" id="CHEBI:61560"/>
        <dbReference type="ChEBI" id="CHEBI:173112"/>
        <dbReference type="EC" id="2.7.7.7"/>
    </reaction>
</comment>
<dbReference type="OrthoDB" id="9804983at2"/>